<gene>
    <name evidence="1" type="ORF">NQ317_010177</name>
</gene>
<sequence length="686" mass="76867">MSLEERKRLRKVLRMCFTKACTELEGLLNEPQPNLEKIQVSNDVLLEKADELKNTSAEIFELMLAADTSEEDLAAERDGSDAYLVKSKTLDLRCQKLLKKERNEVLNDVSSVVSSTPPQGKRKFKLPVIQFKQFDGNIREWLSFWAQFRKIDEDPDIDLADKVEYLVQTTVPGSRARQIVNSFPATGENYAKIVDSLKNTFRQRGPANRESCLPEDLLRVWQRSATSLCTEASTVIEMNDQGSVVSTGGEGSISLDIRLKALMQFLRNEVENEQRILLAAEGIGLSNIQSSEVGSGSGKHKFLKHRTGEGSPSTAADLLNSTSLGNKCIFCDGMHESGSCYKARTFTYDKKKKLIAEKKACFCCLKIGHLHRKCRTRVICLVCGKRHVVLMCPEVKSNKRPELQERSSEEQNIPSLSTANYTSTHVFLQTLKVRLVGRDGVREVRALIDSGSQRSYVLQSTAVELGLSSKSKEKVLHCLFGGILSEQKHTCFEVIIAQNNYSCKFDALDQPKICSDVSPVFPGPWTEELKALNIELHDVGNVAAIELLIGSDVAGKLYTGRRHELSCGLVAMETRLGWTLMGKILSSQYEQKMSTSAISLFVHDSSISNLWELDVLGITEPTADKTRHELEAAAEQFFMETVKVDKNGRFEITLPWLRASTTAQQLRYCPNSTRQNFNETRKRGPF</sequence>
<dbReference type="PANTHER" id="PTHR47331">
    <property type="entry name" value="PHD-TYPE DOMAIN-CONTAINING PROTEIN"/>
    <property type="match status" value="1"/>
</dbReference>
<accession>A0ABQ9IPM1</accession>
<name>A0ABQ9IPM1_9CUCU</name>
<proteinExistence type="predicted"/>
<protein>
    <recommendedName>
        <fullName evidence="3">Peptidase aspartic putative domain-containing protein</fullName>
    </recommendedName>
</protein>
<dbReference type="Gene3D" id="2.40.70.10">
    <property type="entry name" value="Acid Proteases"/>
    <property type="match status" value="1"/>
</dbReference>
<dbReference type="EMBL" id="JAPWTJ010004966">
    <property type="protein sequence ID" value="KAJ8940918.1"/>
    <property type="molecule type" value="Genomic_DNA"/>
</dbReference>
<evidence type="ECO:0000313" key="1">
    <source>
        <dbReference type="EMBL" id="KAJ8940918.1"/>
    </source>
</evidence>
<evidence type="ECO:0008006" key="3">
    <source>
        <dbReference type="Google" id="ProtNLM"/>
    </source>
</evidence>
<dbReference type="Proteomes" id="UP001162164">
    <property type="component" value="Unassembled WGS sequence"/>
</dbReference>
<dbReference type="InterPro" id="IPR001969">
    <property type="entry name" value="Aspartic_peptidase_AS"/>
</dbReference>
<dbReference type="InterPro" id="IPR021109">
    <property type="entry name" value="Peptidase_aspartic_dom_sf"/>
</dbReference>
<comment type="caution">
    <text evidence="1">The sequence shown here is derived from an EMBL/GenBank/DDBJ whole genome shotgun (WGS) entry which is preliminary data.</text>
</comment>
<dbReference type="PROSITE" id="PS00141">
    <property type="entry name" value="ASP_PROTEASE"/>
    <property type="match status" value="1"/>
</dbReference>
<dbReference type="Pfam" id="PF03564">
    <property type="entry name" value="DUF1759"/>
    <property type="match status" value="1"/>
</dbReference>
<keyword evidence="2" id="KW-1185">Reference proteome</keyword>
<organism evidence="1 2">
    <name type="scientific">Molorchus minor</name>
    <dbReference type="NCBI Taxonomy" id="1323400"/>
    <lineage>
        <taxon>Eukaryota</taxon>
        <taxon>Metazoa</taxon>
        <taxon>Ecdysozoa</taxon>
        <taxon>Arthropoda</taxon>
        <taxon>Hexapoda</taxon>
        <taxon>Insecta</taxon>
        <taxon>Pterygota</taxon>
        <taxon>Neoptera</taxon>
        <taxon>Endopterygota</taxon>
        <taxon>Coleoptera</taxon>
        <taxon>Polyphaga</taxon>
        <taxon>Cucujiformia</taxon>
        <taxon>Chrysomeloidea</taxon>
        <taxon>Cerambycidae</taxon>
        <taxon>Lamiinae</taxon>
        <taxon>Monochamini</taxon>
        <taxon>Molorchus</taxon>
    </lineage>
</organism>
<reference evidence="1" key="1">
    <citation type="journal article" date="2023" name="Insect Mol. Biol.">
        <title>Genome sequencing provides insights into the evolution of gene families encoding plant cell wall-degrading enzymes in longhorned beetles.</title>
        <authorList>
            <person name="Shin N.R."/>
            <person name="Okamura Y."/>
            <person name="Kirsch R."/>
            <person name="Pauchet Y."/>
        </authorList>
    </citation>
    <scope>NUCLEOTIDE SEQUENCE</scope>
    <source>
        <strain evidence="1">MMC_N1</strain>
    </source>
</reference>
<evidence type="ECO:0000313" key="2">
    <source>
        <dbReference type="Proteomes" id="UP001162164"/>
    </source>
</evidence>
<dbReference type="PANTHER" id="PTHR47331:SF5">
    <property type="entry name" value="RIBONUCLEASE H"/>
    <property type="match status" value="1"/>
</dbReference>
<dbReference type="CDD" id="cd00303">
    <property type="entry name" value="retropepsin_like"/>
    <property type="match status" value="1"/>
</dbReference>
<dbReference type="InterPro" id="IPR005312">
    <property type="entry name" value="DUF1759"/>
</dbReference>